<dbReference type="EMBL" id="CM037154">
    <property type="protein sequence ID" value="KAH7859957.1"/>
    <property type="molecule type" value="Genomic_DNA"/>
</dbReference>
<dbReference type="Proteomes" id="UP000828048">
    <property type="component" value="Chromosome 4"/>
</dbReference>
<evidence type="ECO:0000313" key="2">
    <source>
        <dbReference type="Proteomes" id="UP000828048"/>
    </source>
</evidence>
<gene>
    <name evidence="1" type="ORF">Vadar_007508</name>
</gene>
<organism evidence="1 2">
    <name type="scientific">Vaccinium darrowii</name>
    <dbReference type="NCBI Taxonomy" id="229202"/>
    <lineage>
        <taxon>Eukaryota</taxon>
        <taxon>Viridiplantae</taxon>
        <taxon>Streptophyta</taxon>
        <taxon>Embryophyta</taxon>
        <taxon>Tracheophyta</taxon>
        <taxon>Spermatophyta</taxon>
        <taxon>Magnoliopsida</taxon>
        <taxon>eudicotyledons</taxon>
        <taxon>Gunneridae</taxon>
        <taxon>Pentapetalae</taxon>
        <taxon>asterids</taxon>
        <taxon>Ericales</taxon>
        <taxon>Ericaceae</taxon>
        <taxon>Vaccinioideae</taxon>
        <taxon>Vaccinieae</taxon>
        <taxon>Vaccinium</taxon>
    </lineage>
</organism>
<reference evidence="1 2" key="1">
    <citation type="journal article" date="2021" name="Hortic Res">
        <title>High-quality reference genome and annotation aids understanding of berry development for evergreen blueberry (Vaccinium darrowii).</title>
        <authorList>
            <person name="Yu J."/>
            <person name="Hulse-Kemp A.M."/>
            <person name="Babiker E."/>
            <person name="Staton M."/>
        </authorList>
    </citation>
    <scope>NUCLEOTIDE SEQUENCE [LARGE SCALE GENOMIC DNA]</scope>
    <source>
        <strain evidence="2">cv. NJ 8807/NJ 8810</strain>
        <tissue evidence="1">Young leaf</tissue>
    </source>
</reference>
<evidence type="ECO:0000313" key="1">
    <source>
        <dbReference type="EMBL" id="KAH7859957.1"/>
    </source>
</evidence>
<name>A0ACB7Z376_9ERIC</name>
<proteinExistence type="predicted"/>
<protein>
    <submittedName>
        <fullName evidence="1">Uncharacterized protein</fullName>
    </submittedName>
</protein>
<comment type="caution">
    <text evidence="1">The sequence shown here is derived from an EMBL/GenBank/DDBJ whole genome shotgun (WGS) entry which is preliminary data.</text>
</comment>
<sequence length="235" mass="25505">MSSMITLKIHHGGVLTNGPNRVYVGGKIEIIDGIDSDCMSLLDLERISQFHLGYAPPVVIHFRVPGLNLDVGLVQIRGDAEVISLITALPSSRTGELYLEHIGGVKLVDSQIGSSTDVFVVEDILVDPDVICDEGDVRQHIEEIEESNSDGSTEDEQYSDGSYAMSDDDALYETYVDDEVEAVGLGDSGQKNRVLEENEGGEDIVLSDEQCDTENESPCNSSDSENDNVNAKPKN</sequence>
<keyword evidence="2" id="KW-1185">Reference proteome</keyword>
<accession>A0ACB7Z376</accession>